<reference evidence="3 4" key="1">
    <citation type="submission" date="2006-02" db="EMBL/GenBank/DDBJ databases">
        <authorList>
            <person name="Amann R."/>
            <person name="Ferriera S."/>
            <person name="Johnson J."/>
            <person name="Kravitz S."/>
            <person name="Halpern A."/>
            <person name="Remington K."/>
            <person name="Beeson K."/>
            <person name="Tran B."/>
            <person name="Rogers Y.-H."/>
            <person name="Friedman R."/>
            <person name="Venter J.C."/>
        </authorList>
    </citation>
    <scope>NUCLEOTIDE SEQUENCE [LARGE SCALE GENOMIC DNA]</scope>
    <source>
        <strain evidence="3 4">DSM 3645</strain>
    </source>
</reference>
<keyword evidence="2" id="KW-1133">Transmembrane helix</keyword>
<sequence>MANSGEADIIATSAGTFPFIRTRGDRMSFATDLLLRWAHIVPATILVGGAVYARFALAPSTDPLADEQKELLKAGVRARWMKWVMICAFLLLVSGIINVVLIATQYSFPQKYYHPVVGVKMLVALVVFYIASMLTGRSENAARFREKERFWLSMNAGLAISIVLMGGALKVAERIPKGDAETVQPAETEPTSPSAAENGS</sequence>
<feature type="transmembrane region" description="Helical" evidence="2">
    <location>
        <begin position="37"/>
        <end position="57"/>
    </location>
</feature>
<feature type="transmembrane region" description="Helical" evidence="2">
    <location>
        <begin position="112"/>
        <end position="130"/>
    </location>
</feature>
<feature type="transmembrane region" description="Helical" evidence="2">
    <location>
        <begin position="150"/>
        <end position="169"/>
    </location>
</feature>
<dbReference type="STRING" id="314230.DSM3645_08126"/>
<evidence type="ECO:0008006" key="5">
    <source>
        <dbReference type="Google" id="ProtNLM"/>
    </source>
</evidence>
<evidence type="ECO:0000256" key="1">
    <source>
        <dbReference type="SAM" id="MobiDB-lite"/>
    </source>
</evidence>
<evidence type="ECO:0000256" key="2">
    <source>
        <dbReference type="SAM" id="Phobius"/>
    </source>
</evidence>
<keyword evidence="2" id="KW-0472">Membrane</keyword>
<accession>A4A0Y4</accession>
<name>A4A0Y4_9BACT</name>
<feature type="region of interest" description="Disordered" evidence="1">
    <location>
        <begin position="179"/>
        <end position="200"/>
    </location>
</feature>
<gene>
    <name evidence="3" type="ORF">DSM3645_08126</name>
</gene>
<dbReference type="eggNOG" id="COG3399">
    <property type="taxonomic scope" value="Bacteria"/>
</dbReference>
<dbReference type="Proteomes" id="UP000004358">
    <property type="component" value="Unassembled WGS sequence"/>
</dbReference>
<organism evidence="3 4">
    <name type="scientific">Blastopirellula marina DSM 3645</name>
    <dbReference type="NCBI Taxonomy" id="314230"/>
    <lineage>
        <taxon>Bacteria</taxon>
        <taxon>Pseudomonadati</taxon>
        <taxon>Planctomycetota</taxon>
        <taxon>Planctomycetia</taxon>
        <taxon>Pirellulales</taxon>
        <taxon>Pirellulaceae</taxon>
        <taxon>Blastopirellula</taxon>
    </lineage>
</organism>
<comment type="caution">
    <text evidence="3">The sequence shown here is derived from an EMBL/GenBank/DDBJ whole genome shotgun (WGS) entry which is preliminary data.</text>
</comment>
<dbReference type="HOGENOM" id="CLU_118003_0_0_0"/>
<protein>
    <recommendedName>
        <fullName evidence="5">Copper resistance protein D domain-containing protein</fullName>
    </recommendedName>
</protein>
<proteinExistence type="predicted"/>
<keyword evidence="2" id="KW-0812">Transmembrane</keyword>
<dbReference type="EMBL" id="AANZ01000031">
    <property type="protein sequence ID" value="EAQ77551.1"/>
    <property type="molecule type" value="Genomic_DNA"/>
</dbReference>
<dbReference type="AlphaFoldDB" id="A4A0Y4"/>
<feature type="compositionally biased region" description="Polar residues" evidence="1">
    <location>
        <begin position="189"/>
        <end position="200"/>
    </location>
</feature>
<feature type="transmembrane region" description="Helical" evidence="2">
    <location>
        <begin position="83"/>
        <end position="106"/>
    </location>
</feature>
<evidence type="ECO:0000313" key="3">
    <source>
        <dbReference type="EMBL" id="EAQ77551.1"/>
    </source>
</evidence>
<evidence type="ECO:0000313" key="4">
    <source>
        <dbReference type="Proteomes" id="UP000004358"/>
    </source>
</evidence>